<dbReference type="PANTHER" id="PTHR11610:SF173">
    <property type="entry name" value="LIPASE DOMAIN-CONTAINING PROTEIN-RELATED"/>
    <property type="match status" value="1"/>
</dbReference>
<evidence type="ECO:0000256" key="4">
    <source>
        <dbReference type="RuleBase" id="RU004262"/>
    </source>
</evidence>
<evidence type="ECO:0000259" key="6">
    <source>
        <dbReference type="Pfam" id="PF00151"/>
    </source>
</evidence>
<dbReference type="Pfam" id="PF00151">
    <property type="entry name" value="Lipase"/>
    <property type="match status" value="1"/>
</dbReference>
<dbReference type="GO" id="GO:0005615">
    <property type="term" value="C:extracellular space"/>
    <property type="evidence" value="ECO:0007669"/>
    <property type="project" value="TreeGrafter"/>
</dbReference>
<dbReference type="OrthoDB" id="199913at2759"/>
<dbReference type="EMBL" id="JACEEZ010023973">
    <property type="protein sequence ID" value="KAG0710654.1"/>
    <property type="molecule type" value="Genomic_DNA"/>
</dbReference>
<reference evidence="7" key="1">
    <citation type="submission" date="2020-07" db="EMBL/GenBank/DDBJ databases">
        <title>The High-quality genome of the commercially important snow crab, Chionoecetes opilio.</title>
        <authorList>
            <person name="Jeong J.-H."/>
            <person name="Ryu S."/>
        </authorList>
    </citation>
    <scope>NUCLEOTIDE SEQUENCE</scope>
    <source>
        <strain evidence="7">MADBK_172401_WGS</strain>
        <tissue evidence="7">Digestive gland</tissue>
    </source>
</reference>
<feature type="domain" description="Lipase" evidence="6">
    <location>
        <begin position="40"/>
        <end position="328"/>
    </location>
</feature>
<comment type="similarity">
    <text evidence="2 4">Belongs to the AB hydrolase superfamily. Lipase family.</text>
</comment>
<keyword evidence="8" id="KW-1185">Reference proteome</keyword>
<dbReference type="InterPro" id="IPR033906">
    <property type="entry name" value="Lipase_N"/>
</dbReference>
<dbReference type="CDD" id="cd00707">
    <property type="entry name" value="Pancreat_lipase_like"/>
    <property type="match status" value="1"/>
</dbReference>
<evidence type="ECO:0000256" key="1">
    <source>
        <dbReference type="ARBA" id="ARBA00004613"/>
    </source>
</evidence>
<comment type="subcellular location">
    <subcellularLocation>
        <location evidence="1">Secreted</location>
    </subcellularLocation>
</comment>
<name>A0A8J4XSB7_CHIOP</name>
<accession>A0A8J4XSB7</accession>
<evidence type="ECO:0000256" key="5">
    <source>
        <dbReference type="SAM" id="MobiDB-lite"/>
    </source>
</evidence>
<dbReference type="InterPro" id="IPR013818">
    <property type="entry name" value="Lipase"/>
</dbReference>
<keyword evidence="3" id="KW-0964">Secreted</keyword>
<evidence type="ECO:0000313" key="8">
    <source>
        <dbReference type="Proteomes" id="UP000770661"/>
    </source>
</evidence>
<dbReference type="PANTHER" id="PTHR11610">
    <property type="entry name" value="LIPASE"/>
    <property type="match status" value="1"/>
</dbReference>
<evidence type="ECO:0000313" key="7">
    <source>
        <dbReference type="EMBL" id="KAG0710654.1"/>
    </source>
</evidence>
<dbReference type="Proteomes" id="UP000770661">
    <property type="component" value="Unassembled WGS sequence"/>
</dbReference>
<proteinExistence type="inferred from homology"/>
<dbReference type="GO" id="GO:0016042">
    <property type="term" value="P:lipid catabolic process"/>
    <property type="evidence" value="ECO:0007669"/>
    <property type="project" value="TreeGrafter"/>
</dbReference>
<comment type="caution">
    <text evidence="7">The sequence shown here is derived from an EMBL/GenBank/DDBJ whole genome shotgun (WGS) entry which is preliminary data.</text>
</comment>
<dbReference type="AlphaFoldDB" id="A0A8J4XSB7"/>
<dbReference type="SUPFAM" id="SSF53474">
    <property type="entry name" value="alpha/beta-Hydrolases"/>
    <property type="match status" value="1"/>
</dbReference>
<sequence length="473" mass="51570">MNVCSNSDTPGPLLQGRILVTQVEALTAVAAAPQHAPRASLDDVRFLLWTRSNAGDEEYQVLKAGDAASLGHFNGSDPTVVMIHGFTNHGYEGWPVQAKTELLTSGSYNAISVEWGKLAVAPWYPSALNHVPQVGVLTAGLLDWLHEDAGMAAAEVQLAGHSLGAHVAGAVGKNLKTFRLPAITGLDPAGPGYYNKPATERLVKTDADFVQVIHSNAGSLLQGCVGLKHTYGHVDFFPNGGRHQPGCTIGGAWMDLLTGGCSHGKSHMYWIESIKSHATFLSRPCNDWDTYMSGGCDSCGEGCLEMGLHVDRSLTGIFFLHTNKHQPFAQGPNTTLHYDPERAVVFVTRKPVAHHAEEVEAAVARTQRHLRQRLLCVEERSRRRRALVESIRMDTERLMSIRSGGGAAHRHLQPRGPACPRREHGGWGGAALKEEREAVQREEKEILTGIFFLHTNKHQPFAQGPNTTLHYDP</sequence>
<dbReference type="Gene3D" id="3.40.50.1820">
    <property type="entry name" value="alpha/beta hydrolase"/>
    <property type="match status" value="1"/>
</dbReference>
<organism evidence="7 8">
    <name type="scientific">Chionoecetes opilio</name>
    <name type="common">Atlantic snow crab</name>
    <name type="synonym">Cancer opilio</name>
    <dbReference type="NCBI Taxonomy" id="41210"/>
    <lineage>
        <taxon>Eukaryota</taxon>
        <taxon>Metazoa</taxon>
        <taxon>Ecdysozoa</taxon>
        <taxon>Arthropoda</taxon>
        <taxon>Crustacea</taxon>
        <taxon>Multicrustacea</taxon>
        <taxon>Malacostraca</taxon>
        <taxon>Eumalacostraca</taxon>
        <taxon>Eucarida</taxon>
        <taxon>Decapoda</taxon>
        <taxon>Pleocyemata</taxon>
        <taxon>Brachyura</taxon>
        <taxon>Eubrachyura</taxon>
        <taxon>Majoidea</taxon>
        <taxon>Majidae</taxon>
        <taxon>Chionoecetes</taxon>
    </lineage>
</organism>
<dbReference type="PRINTS" id="PR00821">
    <property type="entry name" value="TAGLIPASE"/>
</dbReference>
<feature type="region of interest" description="Disordered" evidence="5">
    <location>
        <begin position="403"/>
        <end position="425"/>
    </location>
</feature>
<protein>
    <submittedName>
        <fullName evidence="7">Inactive pancreatic lipase-related protein 1</fullName>
    </submittedName>
</protein>
<dbReference type="InterPro" id="IPR029058">
    <property type="entry name" value="AB_hydrolase_fold"/>
</dbReference>
<gene>
    <name evidence="7" type="primary">Pnliprp1_0</name>
    <name evidence="7" type="ORF">GWK47_022355</name>
</gene>
<dbReference type="GO" id="GO:0016298">
    <property type="term" value="F:lipase activity"/>
    <property type="evidence" value="ECO:0007669"/>
    <property type="project" value="InterPro"/>
</dbReference>
<evidence type="ECO:0000256" key="3">
    <source>
        <dbReference type="ARBA" id="ARBA00022525"/>
    </source>
</evidence>
<evidence type="ECO:0000256" key="2">
    <source>
        <dbReference type="ARBA" id="ARBA00010701"/>
    </source>
</evidence>
<dbReference type="InterPro" id="IPR000734">
    <property type="entry name" value="TAG_lipase"/>
</dbReference>